<reference evidence="9 10" key="1">
    <citation type="submission" date="2021-01" db="EMBL/GenBank/DDBJ databases">
        <title>Whole genome shotgun sequence of Planotetraspora phitsanulokensis NBRC 104273.</title>
        <authorList>
            <person name="Komaki H."/>
            <person name="Tamura T."/>
        </authorList>
    </citation>
    <scope>NUCLEOTIDE SEQUENCE [LARGE SCALE GENOMIC DNA]</scope>
    <source>
        <strain evidence="9 10">NBRC 104273</strain>
    </source>
</reference>
<name>A0A8J3XHM0_9ACTN</name>
<feature type="active site" description="Charge relay system" evidence="5 6">
    <location>
        <position position="283"/>
    </location>
</feature>
<evidence type="ECO:0000256" key="1">
    <source>
        <dbReference type="ARBA" id="ARBA00011073"/>
    </source>
</evidence>
<dbReference type="PANTHER" id="PTHR43399">
    <property type="entry name" value="SUBTILISIN-RELATED"/>
    <property type="match status" value="1"/>
</dbReference>
<feature type="active site" description="Charge relay system" evidence="5 6">
    <location>
        <position position="250"/>
    </location>
</feature>
<dbReference type="AlphaFoldDB" id="A0A8J3XHM0"/>
<dbReference type="PROSITE" id="PS51892">
    <property type="entry name" value="SUBTILASE"/>
    <property type="match status" value="1"/>
</dbReference>
<dbReference type="InterPro" id="IPR051048">
    <property type="entry name" value="Peptidase_S8/S53_subtilisin"/>
</dbReference>
<evidence type="ECO:0000256" key="4">
    <source>
        <dbReference type="ARBA" id="ARBA00022825"/>
    </source>
</evidence>
<evidence type="ECO:0000313" key="10">
    <source>
        <dbReference type="Proteomes" id="UP000622547"/>
    </source>
</evidence>
<protein>
    <submittedName>
        <fullName evidence="9">Serine protease</fullName>
    </submittedName>
</protein>
<evidence type="ECO:0000256" key="2">
    <source>
        <dbReference type="ARBA" id="ARBA00022670"/>
    </source>
</evidence>
<evidence type="ECO:0000256" key="6">
    <source>
        <dbReference type="PROSITE-ProRule" id="PRU01240"/>
    </source>
</evidence>
<dbReference type="GO" id="GO:0004252">
    <property type="term" value="F:serine-type endopeptidase activity"/>
    <property type="evidence" value="ECO:0007669"/>
    <property type="project" value="UniProtKB-UniRule"/>
</dbReference>
<dbReference type="EMBL" id="BOOP01000031">
    <property type="protein sequence ID" value="GII41270.1"/>
    <property type="molecule type" value="Genomic_DNA"/>
</dbReference>
<sequence>MLKKTRWALLALTVTATVLNSVPGHPAAAHPAAGAPDGGKTYTVTLLTGDEVTVVTTGSGCPKVTVRPADPSGVIRKSCGPDGHVRVVPARVAAQVGSVLDPALFDVTTLIHDGYDDATTAELPVIVRPTASARVAALGGVRPLPSIGAVAGHIPKKGAATAKLAASPLLAGATKVWLDRKVEATALDTSGLGTTALGATALASTALGATALGTTGFGATGLDRNLSQVAAPQAWKSGYTGKGARVAVLDTGADFTHPDLAGRVVDRADFTVDGGDAVDHKGHGTHVAATIAGTGAASHGERRGVAPDARLLVGKVLGDDGFGTDSQIIAGMEWAASRADVVNMSLGGTDPSDGTDPLSLAVDALTEQTGALFVIAAGNTGGAVTSPGAAAGALTVGAVDGSDRLADFSSRGPLMNTRAAKPELVAPGVDIVAARAAGTTLGPPVDAYYVSSSGTSMATPHVAGAAALLAQRHPEWKADRLKAALVGAADPLPGADPYAVGAGRLNAARALSGPVSDQPVVALGTFRHPQSGTAEAELGWTGDPSPAAVTLDLGVTVADHVGRAGPRGAASLSANRVRLSRGMPGGTTLRIARSAFTGEPGLYTATVTARTTGGKLVASTPVTFYVEPPSYDLTINTVDMPDMSPTASDWVNVLVTNLDDPLMYGGGAFLSPGETATLRVPAGRYAVTGAYSAYDPETSEQWGTFVGDTDVTVGADRTMKLDPAQAKRVTASVDGVPTRTTTADFTYMQTSRGGLTWYDVVSGWGEKASLSIGQLRRPGIGSIRAYTAFGLESPENTAAPYHYDLIRQFGDGVPADPAYRVTKAEQAGLARIDQRFSQMDSPGMVTSLRRYGYTPDGWYLTQNRTYDLPAARTDYVSPGFLWQDEGIYGSLLAQEGARSYPPGSRQAKVWARQPLHSDWYDDPAGAEYGCASPPARTRGNLHVDLVMLTDRHQRADCLAGGTIGVTRTLSLHRDGKLVGEQAATRADFAVPEKAADYRLTLDVATGLVLPVSTRVTTSWTFRSAGPSGTGSVPLPLLSVDYALPLDPANHPTGAQAAFSVRQAAGVPAQRITSFQVWSSTDDGATWRPARVHADGDVYQADLPAAASGQAVSLRVKAAAGGGSGIDQTIIRAYRAG</sequence>
<keyword evidence="3 6" id="KW-0378">Hydrolase</keyword>
<dbReference type="SUPFAM" id="SSF52743">
    <property type="entry name" value="Subtilisin-like"/>
    <property type="match status" value="1"/>
</dbReference>
<dbReference type="InterPro" id="IPR000209">
    <property type="entry name" value="Peptidase_S8/S53_dom"/>
</dbReference>
<dbReference type="RefSeq" id="WP_204076740.1">
    <property type="nucleotide sequence ID" value="NZ_BAABHI010000012.1"/>
</dbReference>
<keyword evidence="10" id="KW-1185">Reference proteome</keyword>
<organism evidence="9 10">
    <name type="scientific">Planotetraspora phitsanulokensis</name>
    <dbReference type="NCBI Taxonomy" id="575192"/>
    <lineage>
        <taxon>Bacteria</taxon>
        <taxon>Bacillati</taxon>
        <taxon>Actinomycetota</taxon>
        <taxon>Actinomycetes</taxon>
        <taxon>Streptosporangiales</taxon>
        <taxon>Streptosporangiaceae</taxon>
        <taxon>Planotetraspora</taxon>
    </lineage>
</organism>
<feature type="signal peptide" evidence="7">
    <location>
        <begin position="1"/>
        <end position="20"/>
    </location>
</feature>
<evidence type="ECO:0000256" key="3">
    <source>
        <dbReference type="ARBA" id="ARBA00022801"/>
    </source>
</evidence>
<dbReference type="Pfam" id="PF00082">
    <property type="entry name" value="Peptidase_S8"/>
    <property type="match status" value="1"/>
</dbReference>
<feature type="chain" id="PRO_5038403253" evidence="7">
    <location>
        <begin position="21"/>
        <end position="1136"/>
    </location>
</feature>
<dbReference type="PROSITE" id="PS00138">
    <property type="entry name" value="SUBTILASE_SER"/>
    <property type="match status" value="1"/>
</dbReference>
<feature type="active site" description="Charge relay system" evidence="5 6">
    <location>
        <position position="456"/>
    </location>
</feature>
<evidence type="ECO:0000256" key="7">
    <source>
        <dbReference type="SAM" id="SignalP"/>
    </source>
</evidence>
<dbReference type="PANTHER" id="PTHR43399:SF4">
    <property type="entry name" value="CELL WALL-ASSOCIATED PROTEASE"/>
    <property type="match status" value="1"/>
</dbReference>
<accession>A0A8J3XHM0</accession>
<dbReference type="GO" id="GO:0006508">
    <property type="term" value="P:proteolysis"/>
    <property type="evidence" value="ECO:0007669"/>
    <property type="project" value="UniProtKB-KW"/>
</dbReference>
<evidence type="ECO:0000313" key="9">
    <source>
        <dbReference type="EMBL" id="GII41270.1"/>
    </source>
</evidence>
<dbReference type="InterPro" id="IPR015500">
    <property type="entry name" value="Peptidase_S8_subtilisin-rel"/>
</dbReference>
<dbReference type="PRINTS" id="PR00723">
    <property type="entry name" value="SUBTILISIN"/>
</dbReference>
<dbReference type="InterPro" id="IPR036852">
    <property type="entry name" value="Peptidase_S8/S53_dom_sf"/>
</dbReference>
<proteinExistence type="inferred from homology"/>
<comment type="caution">
    <text evidence="9">The sequence shown here is derived from an EMBL/GenBank/DDBJ whole genome shotgun (WGS) entry which is preliminary data.</text>
</comment>
<feature type="domain" description="Peptidase S8/S53" evidence="8">
    <location>
        <begin position="241"/>
        <end position="499"/>
    </location>
</feature>
<comment type="similarity">
    <text evidence="1 6">Belongs to the peptidase S8 family.</text>
</comment>
<evidence type="ECO:0000256" key="5">
    <source>
        <dbReference type="PIRSR" id="PIRSR615500-1"/>
    </source>
</evidence>
<dbReference type="InterPro" id="IPR023828">
    <property type="entry name" value="Peptidase_S8_Ser-AS"/>
</dbReference>
<keyword evidence="4 6" id="KW-0720">Serine protease</keyword>
<dbReference type="Proteomes" id="UP000622547">
    <property type="component" value="Unassembled WGS sequence"/>
</dbReference>
<keyword evidence="2 6" id="KW-0645">Protease</keyword>
<keyword evidence="7" id="KW-0732">Signal</keyword>
<gene>
    <name evidence="9" type="ORF">Pph01_62730</name>
</gene>
<dbReference type="Gene3D" id="3.40.50.200">
    <property type="entry name" value="Peptidase S8/S53 domain"/>
    <property type="match status" value="1"/>
</dbReference>
<evidence type="ECO:0000259" key="8">
    <source>
        <dbReference type="Pfam" id="PF00082"/>
    </source>
</evidence>